<accession>A0A955EC84</accession>
<gene>
    <name evidence="2" type="ORF">KC980_02080</name>
</gene>
<evidence type="ECO:0000313" key="2">
    <source>
        <dbReference type="EMBL" id="MCA9308277.1"/>
    </source>
</evidence>
<dbReference type="AlphaFoldDB" id="A0A955EC84"/>
<keyword evidence="1" id="KW-0472">Membrane</keyword>
<dbReference type="Proteomes" id="UP000740557">
    <property type="component" value="Unassembled WGS sequence"/>
</dbReference>
<evidence type="ECO:0000256" key="1">
    <source>
        <dbReference type="SAM" id="Phobius"/>
    </source>
</evidence>
<reference evidence="2" key="2">
    <citation type="journal article" date="2021" name="Microbiome">
        <title>Successional dynamics and alternative stable states in a saline activated sludge microbial community over 9 years.</title>
        <authorList>
            <person name="Wang Y."/>
            <person name="Ye J."/>
            <person name="Ju F."/>
            <person name="Liu L."/>
            <person name="Boyd J.A."/>
            <person name="Deng Y."/>
            <person name="Parks D.H."/>
            <person name="Jiang X."/>
            <person name="Yin X."/>
            <person name="Woodcroft B.J."/>
            <person name="Tyson G.W."/>
            <person name="Hugenholtz P."/>
            <person name="Polz M.F."/>
            <person name="Zhang T."/>
        </authorList>
    </citation>
    <scope>NUCLEOTIDE SEQUENCE</scope>
    <source>
        <strain evidence="2">HKST-UBA79</strain>
    </source>
</reference>
<reference evidence="2" key="1">
    <citation type="submission" date="2020-04" db="EMBL/GenBank/DDBJ databases">
        <authorList>
            <person name="Zhang T."/>
        </authorList>
    </citation>
    <scope>NUCLEOTIDE SEQUENCE</scope>
    <source>
        <strain evidence="2">HKST-UBA79</strain>
    </source>
</reference>
<feature type="transmembrane region" description="Helical" evidence="1">
    <location>
        <begin position="71"/>
        <end position="93"/>
    </location>
</feature>
<organism evidence="2 3">
    <name type="scientific">candidate division WWE3 bacterium</name>
    <dbReference type="NCBI Taxonomy" id="2053526"/>
    <lineage>
        <taxon>Bacteria</taxon>
        <taxon>Katanobacteria</taxon>
    </lineage>
</organism>
<keyword evidence="1" id="KW-1133">Transmembrane helix</keyword>
<name>A0A955EC84_UNCKA</name>
<feature type="transmembrane region" description="Helical" evidence="1">
    <location>
        <begin position="40"/>
        <end position="62"/>
    </location>
</feature>
<dbReference type="EMBL" id="JAGQNX010000059">
    <property type="protein sequence ID" value="MCA9308277.1"/>
    <property type="molecule type" value="Genomic_DNA"/>
</dbReference>
<evidence type="ECO:0000313" key="3">
    <source>
        <dbReference type="Proteomes" id="UP000740557"/>
    </source>
</evidence>
<protein>
    <submittedName>
        <fullName evidence="2">Uncharacterized protein</fullName>
    </submittedName>
</protein>
<comment type="caution">
    <text evidence="2">The sequence shown here is derived from an EMBL/GenBank/DDBJ whole genome shotgun (WGS) entry which is preliminary data.</text>
</comment>
<keyword evidence="1" id="KW-0812">Transmembrane</keyword>
<sequence length="266" mass="29679">MYKSIVKLFAVIFVFIGLTRNVFAGDICGGNIVCFIVFPLVLFIPYLLGIALLLFGVLTYFASRLSLIRRIIYSLVLATFLSLLYINVVSAWVSKASIIRSYRQQMRDLSYTVYVPTKFPAGFYLEDVMFNSAAKHAYPSFMYRNESEYFYVAEFKVPETLSLLPPVCSVSGNSKVAFEIFYSGTTSGLHGDCAVINTTTGINIYKMQDHTLSKSLNIALIVIDETLITITGHNLNDTDLSSFVDSFVIADPTSMDIVISDVHIGY</sequence>
<proteinExistence type="predicted"/>